<dbReference type="OrthoDB" id="46583at2759"/>
<feature type="compositionally biased region" description="Low complexity" evidence="7">
    <location>
        <begin position="140"/>
        <end position="156"/>
    </location>
</feature>
<comment type="similarity">
    <text evidence="2">Belongs to the SNAPC3/SRD2 family.</text>
</comment>
<dbReference type="GO" id="GO:0001006">
    <property type="term" value="F:RNA polymerase III type 3 promoter sequence-specific DNA binding"/>
    <property type="evidence" value="ECO:0007669"/>
    <property type="project" value="TreeGrafter"/>
</dbReference>
<organism evidence="8 9">
    <name type="scientific">Cuscuta campestris</name>
    <dbReference type="NCBI Taxonomy" id="132261"/>
    <lineage>
        <taxon>Eukaryota</taxon>
        <taxon>Viridiplantae</taxon>
        <taxon>Streptophyta</taxon>
        <taxon>Embryophyta</taxon>
        <taxon>Tracheophyta</taxon>
        <taxon>Spermatophyta</taxon>
        <taxon>Magnoliopsida</taxon>
        <taxon>eudicotyledons</taxon>
        <taxon>Gunneridae</taxon>
        <taxon>Pentapetalae</taxon>
        <taxon>asterids</taxon>
        <taxon>lamiids</taxon>
        <taxon>Solanales</taxon>
        <taxon>Convolvulaceae</taxon>
        <taxon>Cuscuteae</taxon>
        <taxon>Cuscuta</taxon>
        <taxon>Cuscuta subgen. Grammica</taxon>
        <taxon>Cuscuta sect. Cleistogrammica</taxon>
    </lineage>
</organism>
<proteinExistence type="inferred from homology"/>
<keyword evidence="5" id="KW-0804">Transcription</keyword>
<keyword evidence="3" id="KW-0805">Transcription regulation</keyword>
<dbReference type="EMBL" id="OOIL02001947">
    <property type="protein sequence ID" value="VFQ79406.1"/>
    <property type="molecule type" value="Genomic_DNA"/>
</dbReference>
<dbReference type="GO" id="GO:0003681">
    <property type="term" value="F:bent DNA binding"/>
    <property type="evidence" value="ECO:0007669"/>
    <property type="project" value="TreeGrafter"/>
</dbReference>
<dbReference type="GO" id="GO:0042795">
    <property type="term" value="P:snRNA transcription by RNA polymerase II"/>
    <property type="evidence" value="ECO:0007669"/>
    <property type="project" value="TreeGrafter"/>
</dbReference>
<dbReference type="InterPro" id="IPR022042">
    <property type="entry name" value="snRNA-activating_su3"/>
</dbReference>
<dbReference type="Proteomes" id="UP000595140">
    <property type="component" value="Unassembled WGS sequence"/>
</dbReference>
<feature type="compositionally biased region" description="Basic residues" evidence="7">
    <location>
        <begin position="157"/>
        <end position="171"/>
    </location>
</feature>
<evidence type="ECO:0000256" key="7">
    <source>
        <dbReference type="SAM" id="MobiDB-lite"/>
    </source>
</evidence>
<dbReference type="GO" id="GO:0001046">
    <property type="term" value="F:core promoter sequence-specific DNA binding"/>
    <property type="evidence" value="ECO:0007669"/>
    <property type="project" value="TreeGrafter"/>
</dbReference>
<dbReference type="GO" id="GO:0000978">
    <property type="term" value="F:RNA polymerase II cis-regulatory region sequence-specific DNA binding"/>
    <property type="evidence" value="ECO:0007669"/>
    <property type="project" value="TreeGrafter"/>
</dbReference>
<keyword evidence="6" id="KW-0539">Nucleus</keyword>
<keyword evidence="9" id="KW-1185">Reference proteome</keyword>
<feature type="region of interest" description="Disordered" evidence="7">
    <location>
        <begin position="92"/>
        <end position="178"/>
    </location>
</feature>
<evidence type="ECO:0000256" key="6">
    <source>
        <dbReference type="ARBA" id="ARBA00023242"/>
    </source>
</evidence>
<comment type="subcellular location">
    <subcellularLocation>
        <location evidence="1">Nucleus</location>
    </subcellularLocation>
</comment>
<evidence type="ECO:0000256" key="5">
    <source>
        <dbReference type="ARBA" id="ARBA00023163"/>
    </source>
</evidence>
<evidence type="ECO:0000313" key="9">
    <source>
        <dbReference type="Proteomes" id="UP000595140"/>
    </source>
</evidence>
<gene>
    <name evidence="8" type="ORF">CCAM_LOCUS21182</name>
</gene>
<protein>
    <submittedName>
        <fullName evidence="8">Uncharacterized protein</fullName>
    </submittedName>
</protein>
<evidence type="ECO:0000313" key="8">
    <source>
        <dbReference type="EMBL" id="VFQ79406.1"/>
    </source>
</evidence>
<dbReference type="GO" id="GO:0005634">
    <property type="term" value="C:nucleus"/>
    <property type="evidence" value="ECO:0007669"/>
    <property type="project" value="UniProtKB-SubCell"/>
</dbReference>
<keyword evidence="4" id="KW-0238">DNA-binding</keyword>
<evidence type="ECO:0000256" key="3">
    <source>
        <dbReference type="ARBA" id="ARBA00023015"/>
    </source>
</evidence>
<accession>A0A484LTU1</accession>
<dbReference type="GO" id="GO:0019185">
    <property type="term" value="C:snRNA-activating protein complex"/>
    <property type="evidence" value="ECO:0007669"/>
    <property type="project" value="TreeGrafter"/>
</dbReference>
<feature type="compositionally biased region" description="Basic and acidic residues" evidence="7">
    <location>
        <begin position="130"/>
        <end position="139"/>
    </location>
</feature>
<name>A0A484LTU1_9ASTE</name>
<sequence>MPSASVDVNDGGDDASVSFPRGGPVYVPDMVSALMKVSDFELSAFNELKNLREEVCFDSLEMYDDEISVEELKIENEENLVNMAFEEAFKDDEREAHVSSSHESSHMIPLRSCKNGKLKEKGSSKRKHNHVEDDEREAHISTSHDSSHSIPPLRSCKNGKSKKNNSSKRKHNCVEVCT</sequence>
<dbReference type="AlphaFoldDB" id="A0A484LTU1"/>
<dbReference type="PANTHER" id="PTHR13421:SF16">
    <property type="entry name" value="SNRNA-ACTIVATING PROTEIN COMPLEX SUBUNIT 3"/>
    <property type="match status" value="1"/>
</dbReference>
<feature type="region of interest" description="Disordered" evidence="7">
    <location>
        <begin position="1"/>
        <end position="20"/>
    </location>
</feature>
<evidence type="ECO:0000256" key="4">
    <source>
        <dbReference type="ARBA" id="ARBA00023125"/>
    </source>
</evidence>
<dbReference type="GO" id="GO:0042796">
    <property type="term" value="P:snRNA transcription by RNA polymerase III"/>
    <property type="evidence" value="ECO:0007669"/>
    <property type="project" value="TreeGrafter"/>
</dbReference>
<evidence type="ECO:0000256" key="2">
    <source>
        <dbReference type="ARBA" id="ARBA00010410"/>
    </source>
</evidence>
<reference evidence="8 9" key="1">
    <citation type="submission" date="2018-04" db="EMBL/GenBank/DDBJ databases">
        <authorList>
            <person name="Vogel A."/>
        </authorList>
    </citation>
    <scope>NUCLEOTIDE SEQUENCE [LARGE SCALE GENOMIC DNA]</scope>
</reference>
<evidence type="ECO:0000256" key="1">
    <source>
        <dbReference type="ARBA" id="ARBA00004123"/>
    </source>
</evidence>
<dbReference type="PANTHER" id="PTHR13421">
    <property type="entry name" value="SNRNA-ACTIVATING PROTEIN COMPLEX SUBUNIT 3"/>
    <property type="match status" value="1"/>
</dbReference>